<keyword evidence="1" id="KW-0812">Transmembrane</keyword>
<keyword evidence="1" id="KW-1133">Transmembrane helix</keyword>
<protein>
    <submittedName>
        <fullName evidence="2">Uncharacterized protein DUF4381</fullName>
    </submittedName>
</protein>
<evidence type="ECO:0000313" key="2">
    <source>
        <dbReference type="EMBL" id="TDR23629.1"/>
    </source>
</evidence>
<feature type="transmembrane region" description="Helical" evidence="1">
    <location>
        <begin position="29"/>
        <end position="48"/>
    </location>
</feature>
<evidence type="ECO:0000313" key="3">
    <source>
        <dbReference type="Proteomes" id="UP000295724"/>
    </source>
</evidence>
<accession>A0A4R6XYB4</accession>
<sequence length="171" mass="20276">MQANEIPALPLRDIKLPAEPGFWPLAPGWWLLLVLSLLLLTWLAVKWYRYVQKKRRWQQIEHQLAEIELQFKQSNNKQNLLAEISVFLRRFVKFQLQQKKATTLAGQQWTDHLNQLQQEQPFLPFEQALTTGVYQHNFDYDATELLKTTRQFIKQHVMKPAKPQTQEVANV</sequence>
<keyword evidence="1" id="KW-0472">Membrane</keyword>
<gene>
    <name evidence="2" type="ORF">C8D91_0493</name>
</gene>
<keyword evidence="3" id="KW-1185">Reference proteome</keyword>
<dbReference type="OrthoDB" id="283083at2"/>
<organism evidence="2 3">
    <name type="scientific">Marinicella litoralis</name>
    <dbReference type="NCBI Taxonomy" id="644220"/>
    <lineage>
        <taxon>Bacteria</taxon>
        <taxon>Pseudomonadati</taxon>
        <taxon>Pseudomonadota</taxon>
        <taxon>Gammaproteobacteria</taxon>
        <taxon>Lysobacterales</taxon>
        <taxon>Marinicellaceae</taxon>
        <taxon>Marinicella</taxon>
    </lineage>
</organism>
<proteinExistence type="predicted"/>
<name>A0A4R6XYB4_9GAMM</name>
<dbReference type="RefSeq" id="WP_099017746.1">
    <property type="nucleotide sequence ID" value="NZ_NIHB01000001.1"/>
</dbReference>
<dbReference type="EMBL" id="SNZB01000001">
    <property type="protein sequence ID" value="TDR23629.1"/>
    <property type="molecule type" value="Genomic_DNA"/>
</dbReference>
<reference evidence="2 3" key="1">
    <citation type="submission" date="2019-03" db="EMBL/GenBank/DDBJ databases">
        <title>Genomic Encyclopedia of Type Strains, Phase IV (KMG-IV): sequencing the most valuable type-strain genomes for metagenomic binning, comparative biology and taxonomic classification.</title>
        <authorList>
            <person name="Goeker M."/>
        </authorList>
    </citation>
    <scope>NUCLEOTIDE SEQUENCE [LARGE SCALE GENOMIC DNA]</scope>
    <source>
        <strain evidence="2 3">DSM 25488</strain>
    </source>
</reference>
<dbReference type="AlphaFoldDB" id="A0A4R6XYB4"/>
<dbReference type="Pfam" id="PF14316">
    <property type="entry name" value="DUF4381"/>
    <property type="match status" value="1"/>
</dbReference>
<comment type="caution">
    <text evidence="2">The sequence shown here is derived from an EMBL/GenBank/DDBJ whole genome shotgun (WGS) entry which is preliminary data.</text>
</comment>
<dbReference type="InterPro" id="IPR025489">
    <property type="entry name" value="DUF4381"/>
</dbReference>
<evidence type="ECO:0000256" key="1">
    <source>
        <dbReference type="SAM" id="Phobius"/>
    </source>
</evidence>
<dbReference type="Proteomes" id="UP000295724">
    <property type="component" value="Unassembled WGS sequence"/>
</dbReference>